<dbReference type="Pfam" id="PF13193">
    <property type="entry name" value="AMP-binding_C"/>
    <property type="match status" value="1"/>
</dbReference>
<dbReference type="EMBL" id="JBFCZG010000007">
    <property type="protein sequence ID" value="KAL3419965.1"/>
    <property type="molecule type" value="Genomic_DNA"/>
</dbReference>
<dbReference type="PROSITE" id="PS00455">
    <property type="entry name" value="AMP_BINDING"/>
    <property type="match status" value="1"/>
</dbReference>
<keyword evidence="1" id="KW-0472">Membrane</keyword>
<dbReference type="SUPFAM" id="SSF56801">
    <property type="entry name" value="Acetyl-CoA synthetase-like"/>
    <property type="match status" value="1"/>
</dbReference>
<dbReference type="Gene3D" id="3.40.50.980">
    <property type="match status" value="2"/>
</dbReference>
<dbReference type="PANTHER" id="PTHR24096:SF424">
    <property type="entry name" value="ACETYL-COA SYNTHETASE-LIKE PROTEIN-RELATED"/>
    <property type="match status" value="1"/>
</dbReference>
<evidence type="ECO:0000313" key="5">
    <source>
        <dbReference type="Proteomes" id="UP001629113"/>
    </source>
</evidence>
<proteinExistence type="predicted"/>
<dbReference type="InterPro" id="IPR045851">
    <property type="entry name" value="AMP-bd_C_sf"/>
</dbReference>
<keyword evidence="5" id="KW-1185">Reference proteome</keyword>
<reference evidence="4 5" key="1">
    <citation type="submission" date="2024-06" db="EMBL/GenBank/DDBJ databases">
        <title>Complete genome of Phlyctema vagabunda strain 19-DSS-EL-015.</title>
        <authorList>
            <person name="Fiorenzani C."/>
        </authorList>
    </citation>
    <scope>NUCLEOTIDE SEQUENCE [LARGE SCALE GENOMIC DNA]</scope>
    <source>
        <strain evidence="4 5">19-DSS-EL-015</strain>
    </source>
</reference>
<feature type="domain" description="AMP-dependent synthetase/ligase" evidence="2">
    <location>
        <begin position="5"/>
        <end position="365"/>
    </location>
</feature>
<organism evidence="4 5">
    <name type="scientific">Phlyctema vagabunda</name>
    <dbReference type="NCBI Taxonomy" id="108571"/>
    <lineage>
        <taxon>Eukaryota</taxon>
        <taxon>Fungi</taxon>
        <taxon>Dikarya</taxon>
        <taxon>Ascomycota</taxon>
        <taxon>Pezizomycotina</taxon>
        <taxon>Leotiomycetes</taxon>
        <taxon>Helotiales</taxon>
        <taxon>Dermateaceae</taxon>
        <taxon>Phlyctema</taxon>
    </lineage>
</organism>
<name>A0ABR4P9I1_9HELO</name>
<dbReference type="Proteomes" id="UP001629113">
    <property type="component" value="Unassembled WGS sequence"/>
</dbReference>
<dbReference type="Pfam" id="PF00501">
    <property type="entry name" value="AMP-binding"/>
    <property type="match status" value="1"/>
</dbReference>
<gene>
    <name evidence="4" type="ORF">PVAG01_08464</name>
</gene>
<evidence type="ECO:0000259" key="3">
    <source>
        <dbReference type="Pfam" id="PF13193"/>
    </source>
</evidence>
<feature type="domain" description="AMP-binding enzyme C-terminal" evidence="3">
    <location>
        <begin position="419"/>
        <end position="494"/>
    </location>
</feature>
<dbReference type="Gene3D" id="2.30.38.10">
    <property type="entry name" value="Luciferase, Domain 3"/>
    <property type="match status" value="1"/>
</dbReference>
<dbReference type="CDD" id="cd05911">
    <property type="entry name" value="Firefly_Luc_like"/>
    <property type="match status" value="1"/>
</dbReference>
<keyword evidence="1" id="KW-1133">Transmembrane helix</keyword>
<evidence type="ECO:0000313" key="4">
    <source>
        <dbReference type="EMBL" id="KAL3419965.1"/>
    </source>
</evidence>
<protein>
    <submittedName>
        <fullName evidence="4">4-coumarate-CoA ligase-like protein 2</fullName>
    </submittedName>
</protein>
<dbReference type="InterPro" id="IPR020845">
    <property type="entry name" value="AMP-binding_CS"/>
</dbReference>
<evidence type="ECO:0000259" key="2">
    <source>
        <dbReference type="Pfam" id="PF00501"/>
    </source>
</evidence>
<accession>A0ABR4P9I1</accession>
<feature type="transmembrane region" description="Helical" evidence="1">
    <location>
        <begin position="36"/>
        <end position="59"/>
    </location>
</feature>
<comment type="caution">
    <text evidence="4">The sequence shown here is derived from an EMBL/GenBank/DDBJ whole genome shotgun (WGS) entry which is preliminary data.</text>
</comment>
<dbReference type="InterPro" id="IPR025110">
    <property type="entry name" value="AMP-bd_C"/>
</dbReference>
<sequence>MSLVEFRTWSQRFAIGLQKAGLKPGDRVLLFSGNNLFFPVAFMGILMAGGIFTGANPGFVSRELAYQLKDSEATFLLCADAALEIGIEAATSIGMKKESIFIFDDELFEGTGPERLGIRNWKELVAPLDDKTTSFEWYEPSDPKEMTCCLNYSSGTTGVPKGVEITHFNYVSNATQYKFIATLDPNYEEKNSKAKWICFLPMYHAMAQTIFISVAVRRQVPVYIMKKFDFIQVLESVQKFKITALTMVPPIVVALAKHPATKKYDLSSIIDITSGAAPLTGDVIEEAEALWPTKDRTLQQGWGMTEATCAVMGWDPNRQNLSGSVGELHANCFAKIMDSEGKTEVPAGERGEIWVQGPNIMKGYWRNPGATRETLVDDRDGRWLRTGDIAFINPSGYFFIVDRIKELIKVKGNQVAPAELEGVLLEHPGIADACVVGVTINGEEVPRAYVVPRQGKTPDIKEVESWMAGRVSRFKRLVGGVVLADGIPKNPSGKILRKILRERAKEEVGDRELERAKL</sequence>
<dbReference type="Gene3D" id="3.30.300.30">
    <property type="match status" value="1"/>
</dbReference>
<keyword evidence="1" id="KW-0812">Transmembrane</keyword>
<dbReference type="PANTHER" id="PTHR24096">
    <property type="entry name" value="LONG-CHAIN-FATTY-ACID--COA LIGASE"/>
    <property type="match status" value="1"/>
</dbReference>
<dbReference type="InterPro" id="IPR000873">
    <property type="entry name" value="AMP-dep_synth/lig_dom"/>
</dbReference>
<evidence type="ECO:0000256" key="1">
    <source>
        <dbReference type="SAM" id="Phobius"/>
    </source>
</evidence>